<dbReference type="PANTHER" id="PTHR45947">
    <property type="entry name" value="SULFOQUINOVOSYL TRANSFERASE SQD2"/>
    <property type="match status" value="1"/>
</dbReference>
<dbReference type="Proteomes" id="UP001165962">
    <property type="component" value="Unassembled WGS sequence"/>
</dbReference>
<protein>
    <submittedName>
        <fullName evidence="3">Glycosyltransferase family 4 protein</fullName>
    </submittedName>
</protein>
<feature type="domain" description="Glycosyl transferase family 1" evidence="1">
    <location>
        <begin position="201"/>
        <end position="346"/>
    </location>
</feature>
<name>A0ABX0J2G1_9BACL</name>
<sequence>MKIAMISWEYPPQFSGGLGIHCQALVQELVKQGVFIDYYLPSSVHTEFDIPDGMVIHRVDIDQPFPAYLPSDNIIWKSVEQFRVGLEKIFRPEGVNLIHAHDWMGVHAAKSINELYHVPLLWTVHSTEYDRAVGLSPHPGIVAIEQDAVQSTTHIITVSARAKATLEANYNANPGAISVIYNGIEMAYFQNSLNRDYNRTDGNVLFLGRVTGQKAPDDFLQAARLVLAERDVRFMITGDGEMLGPLRRRARSWKIDKHVTFTGTLTGEPLLECYRNAQIYVLPSISEPFGITVLEAMASGVPTIITTTTGAGEIVQNVHRVEPRSPGQLAKAILKLLDNPDLRMALALEGVREVRQFSWKAVADQTHQLYSHLVGQLQRKEP</sequence>
<dbReference type="InterPro" id="IPR001296">
    <property type="entry name" value="Glyco_trans_1"/>
</dbReference>
<evidence type="ECO:0000313" key="3">
    <source>
        <dbReference type="EMBL" id="NHN28993.1"/>
    </source>
</evidence>
<accession>A0ABX0J2G1</accession>
<feature type="domain" description="Glycosyltransferase subfamily 4-like N-terminal" evidence="2">
    <location>
        <begin position="16"/>
        <end position="186"/>
    </location>
</feature>
<evidence type="ECO:0000259" key="2">
    <source>
        <dbReference type="Pfam" id="PF13439"/>
    </source>
</evidence>
<reference evidence="3" key="1">
    <citation type="submission" date="2020-03" db="EMBL/GenBank/DDBJ databases">
        <title>Draft sequencing of Paenibacilllus sp. S3N08.</title>
        <authorList>
            <person name="Kim D.-U."/>
        </authorList>
    </citation>
    <scope>NUCLEOTIDE SEQUENCE</scope>
    <source>
        <strain evidence="3">S3N08</strain>
    </source>
</reference>
<dbReference type="CDD" id="cd03801">
    <property type="entry name" value="GT4_PimA-like"/>
    <property type="match status" value="1"/>
</dbReference>
<evidence type="ECO:0000259" key="1">
    <source>
        <dbReference type="Pfam" id="PF00534"/>
    </source>
</evidence>
<dbReference type="Gene3D" id="3.40.50.2000">
    <property type="entry name" value="Glycogen Phosphorylase B"/>
    <property type="match status" value="2"/>
</dbReference>
<proteinExistence type="predicted"/>
<keyword evidence="4" id="KW-1185">Reference proteome</keyword>
<dbReference type="Pfam" id="PF13439">
    <property type="entry name" value="Glyco_transf_4"/>
    <property type="match status" value="1"/>
</dbReference>
<dbReference type="InterPro" id="IPR050194">
    <property type="entry name" value="Glycosyltransferase_grp1"/>
</dbReference>
<dbReference type="RefSeq" id="WP_166146400.1">
    <property type="nucleotide sequence ID" value="NZ_JAAOIW010000001.1"/>
</dbReference>
<evidence type="ECO:0000313" key="4">
    <source>
        <dbReference type="Proteomes" id="UP001165962"/>
    </source>
</evidence>
<dbReference type="PANTHER" id="PTHR45947:SF3">
    <property type="entry name" value="SULFOQUINOVOSYL TRANSFERASE SQD2"/>
    <property type="match status" value="1"/>
</dbReference>
<dbReference type="SUPFAM" id="SSF53756">
    <property type="entry name" value="UDP-Glycosyltransferase/glycogen phosphorylase"/>
    <property type="match status" value="1"/>
</dbReference>
<dbReference type="InterPro" id="IPR028098">
    <property type="entry name" value="Glyco_trans_4-like_N"/>
</dbReference>
<gene>
    <name evidence="3" type="ORF">G9U52_04000</name>
</gene>
<dbReference type="Pfam" id="PF00534">
    <property type="entry name" value="Glycos_transf_1"/>
    <property type="match status" value="1"/>
</dbReference>
<comment type="caution">
    <text evidence="3">The sequence shown here is derived from an EMBL/GenBank/DDBJ whole genome shotgun (WGS) entry which is preliminary data.</text>
</comment>
<dbReference type="EMBL" id="JAAOIW010000001">
    <property type="protein sequence ID" value="NHN28993.1"/>
    <property type="molecule type" value="Genomic_DNA"/>
</dbReference>
<organism evidence="3 4">
    <name type="scientific">Paenibacillus agricola</name>
    <dbReference type="NCBI Taxonomy" id="2716264"/>
    <lineage>
        <taxon>Bacteria</taxon>
        <taxon>Bacillati</taxon>
        <taxon>Bacillota</taxon>
        <taxon>Bacilli</taxon>
        <taxon>Bacillales</taxon>
        <taxon>Paenibacillaceae</taxon>
        <taxon>Paenibacillus</taxon>
    </lineage>
</organism>